<keyword evidence="3" id="KW-1185">Reference proteome</keyword>
<protein>
    <submittedName>
        <fullName evidence="2">Uncharacterized protein</fullName>
    </submittedName>
</protein>
<feature type="compositionally biased region" description="Polar residues" evidence="1">
    <location>
        <begin position="290"/>
        <end position="325"/>
    </location>
</feature>
<feature type="compositionally biased region" description="Pro residues" evidence="1">
    <location>
        <begin position="172"/>
        <end position="183"/>
    </location>
</feature>
<feature type="compositionally biased region" description="Low complexity" evidence="1">
    <location>
        <begin position="326"/>
        <end position="370"/>
    </location>
</feature>
<gene>
    <name evidence="2" type="ORF">HERILL_LOCUS504</name>
</gene>
<feature type="compositionally biased region" description="Basic and acidic residues" evidence="1">
    <location>
        <begin position="228"/>
        <end position="255"/>
    </location>
</feature>
<evidence type="ECO:0000313" key="3">
    <source>
        <dbReference type="Proteomes" id="UP000594454"/>
    </source>
</evidence>
<feature type="compositionally biased region" description="Basic and acidic residues" evidence="1">
    <location>
        <begin position="408"/>
        <end position="420"/>
    </location>
</feature>
<sequence>MNELSVSCEETTWLVNEYEIGVPLEYDVEDWDHDSIYDFDTEQSEVRYDPKLLSEELEDTIARQRGASCNLSNIIYEHGEQVARNDPCEVCVCMDGEIFCYWRQCSDEVSEGINYSSNEQDDDSNSFHTSPWKLTRSSQPSKHIKSSKYSPPTKVSKLRKVLRPTKISWSTKPPPPPTIPPKPTKLSRMKKVHKTKRPTKHPRKPARKRMKSKKVFSFPEHLPATLHFDIDSANRREESSEDSGEIKNESSDLLHGKLTMRPDSLEDAGNGNHMVLSTTAASKENVYPSRRQQLQGANSERSPQFQSAERNISQNDPNVNGWQGFSLNLSNSTITPSSLSSTTQTTTTEPTTTAVLNSSNNNDGSSNMQNKHINFQSGGIIPNDESIDSENDSDDNDDDSGISGDNNSNDKKAEVEKAGPDNDSGPETTRIQFVDVPLAKHYIITSSGSVENADILASENVLSQFRNDYSIVSSDSTANNPSPPLPAATPSASLSFQLPARTNGNATDAAIQEEESTAIISNDAVKSPSSLSATMPALSAAEVRVPSSGSGSVTAEVSKSNATPSPTSVDVGGIVPPDSLVFSVSQPAISSTSGLSSLEQEKQNGEASSVQLEKASTEQPTRLQQECVVMGATYQVGAVLPQETGNCLQCVCVEGSSAGDSPRVTCSPHNCPPLVLPDLFDTTGY</sequence>
<evidence type="ECO:0000313" key="2">
    <source>
        <dbReference type="EMBL" id="CAD7077131.1"/>
    </source>
</evidence>
<proteinExistence type="predicted"/>
<dbReference type="Gene3D" id="2.10.70.10">
    <property type="entry name" value="Complement Module, domain 1"/>
    <property type="match status" value="1"/>
</dbReference>
<feature type="compositionally biased region" description="Polar residues" evidence="1">
    <location>
        <begin position="547"/>
        <end position="568"/>
    </location>
</feature>
<feature type="region of interest" description="Disordered" evidence="1">
    <location>
        <begin position="543"/>
        <end position="569"/>
    </location>
</feature>
<feature type="compositionally biased region" description="Basic residues" evidence="1">
    <location>
        <begin position="185"/>
        <end position="213"/>
    </location>
</feature>
<feature type="region of interest" description="Disordered" evidence="1">
    <location>
        <begin position="280"/>
        <end position="429"/>
    </location>
</feature>
<accession>A0A7R8UAU9</accession>
<dbReference type="EMBL" id="LR899009">
    <property type="protein sequence ID" value="CAD7077131.1"/>
    <property type="molecule type" value="Genomic_DNA"/>
</dbReference>
<evidence type="ECO:0000256" key="1">
    <source>
        <dbReference type="SAM" id="MobiDB-lite"/>
    </source>
</evidence>
<feature type="compositionally biased region" description="Acidic residues" evidence="1">
    <location>
        <begin position="385"/>
        <end position="400"/>
    </location>
</feature>
<organism evidence="2 3">
    <name type="scientific">Hermetia illucens</name>
    <name type="common">Black soldier fly</name>
    <dbReference type="NCBI Taxonomy" id="343691"/>
    <lineage>
        <taxon>Eukaryota</taxon>
        <taxon>Metazoa</taxon>
        <taxon>Ecdysozoa</taxon>
        <taxon>Arthropoda</taxon>
        <taxon>Hexapoda</taxon>
        <taxon>Insecta</taxon>
        <taxon>Pterygota</taxon>
        <taxon>Neoptera</taxon>
        <taxon>Endopterygota</taxon>
        <taxon>Diptera</taxon>
        <taxon>Brachycera</taxon>
        <taxon>Stratiomyomorpha</taxon>
        <taxon>Stratiomyidae</taxon>
        <taxon>Hermetiinae</taxon>
        <taxon>Hermetia</taxon>
    </lineage>
</organism>
<feature type="region of interest" description="Disordered" evidence="1">
    <location>
        <begin position="115"/>
        <end position="213"/>
    </location>
</feature>
<name>A0A7R8UAU9_HERIL</name>
<dbReference type="OrthoDB" id="8045763at2759"/>
<feature type="region of interest" description="Disordered" evidence="1">
    <location>
        <begin position="593"/>
        <end position="618"/>
    </location>
</feature>
<dbReference type="AlphaFoldDB" id="A0A7R8UAU9"/>
<dbReference type="Proteomes" id="UP000594454">
    <property type="component" value="Chromosome 1"/>
</dbReference>
<dbReference type="FunCoup" id="A0A7R8UAU9">
    <property type="interactions" value="34"/>
</dbReference>
<dbReference type="InParanoid" id="A0A7R8UAU9"/>
<reference evidence="2 3" key="1">
    <citation type="submission" date="2020-11" db="EMBL/GenBank/DDBJ databases">
        <authorList>
            <person name="Wallbank WR R."/>
            <person name="Pardo Diaz C."/>
            <person name="Kozak K."/>
            <person name="Martin S."/>
            <person name="Jiggins C."/>
            <person name="Moest M."/>
            <person name="Warren A I."/>
            <person name="Generalovic N T."/>
            <person name="Byers J.R.P. K."/>
            <person name="Montejo-Kovacevich G."/>
            <person name="Yen C E."/>
        </authorList>
    </citation>
    <scope>NUCLEOTIDE SEQUENCE [LARGE SCALE GENOMIC DNA]</scope>
</reference>
<dbReference type="SUPFAM" id="SSF57603">
    <property type="entry name" value="FnI-like domain"/>
    <property type="match status" value="2"/>
</dbReference>
<feature type="region of interest" description="Disordered" evidence="1">
    <location>
        <begin position="228"/>
        <end position="256"/>
    </location>
</feature>